<dbReference type="GO" id="GO:0005524">
    <property type="term" value="F:ATP binding"/>
    <property type="evidence" value="ECO:0007669"/>
    <property type="project" value="UniProtKB-KW"/>
</dbReference>
<keyword evidence="4" id="KW-0547">Nucleotide-binding</keyword>
<dbReference type="InterPro" id="IPR027417">
    <property type="entry name" value="P-loop_NTPase"/>
</dbReference>
<dbReference type="GO" id="GO:0042626">
    <property type="term" value="F:ATPase-coupled transmembrane transporter activity"/>
    <property type="evidence" value="ECO:0007669"/>
    <property type="project" value="TreeGrafter"/>
</dbReference>
<evidence type="ECO:0000259" key="8">
    <source>
        <dbReference type="Pfam" id="PF00005"/>
    </source>
</evidence>
<dbReference type="InterPro" id="IPR036640">
    <property type="entry name" value="ABC1_TM_sf"/>
</dbReference>
<organism evidence="10 11">
    <name type="scientific">Didymodactylos carnosus</name>
    <dbReference type="NCBI Taxonomy" id="1234261"/>
    <lineage>
        <taxon>Eukaryota</taxon>
        <taxon>Metazoa</taxon>
        <taxon>Spiralia</taxon>
        <taxon>Gnathifera</taxon>
        <taxon>Rotifera</taxon>
        <taxon>Eurotatoria</taxon>
        <taxon>Bdelloidea</taxon>
        <taxon>Philodinida</taxon>
        <taxon>Philodinidae</taxon>
        <taxon>Didymodactylos</taxon>
    </lineage>
</organism>
<evidence type="ECO:0000256" key="3">
    <source>
        <dbReference type="ARBA" id="ARBA00022692"/>
    </source>
</evidence>
<dbReference type="InterPro" id="IPR003439">
    <property type="entry name" value="ABC_transporter-like_ATP-bd"/>
</dbReference>
<evidence type="ECO:0000256" key="7">
    <source>
        <dbReference type="ARBA" id="ARBA00023136"/>
    </source>
</evidence>
<dbReference type="GO" id="GO:0016020">
    <property type="term" value="C:membrane"/>
    <property type="evidence" value="ECO:0007669"/>
    <property type="project" value="UniProtKB-SubCell"/>
</dbReference>
<dbReference type="EMBL" id="CAJOBA010065929">
    <property type="protein sequence ID" value="CAF4361765.1"/>
    <property type="molecule type" value="Genomic_DNA"/>
</dbReference>
<feature type="non-terminal residue" evidence="10">
    <location>
        <position position="1"/>
    </location>
</feature>
<keyword evidence="3" id="KW-0812">Transmembrane</keyword>
<evidence type="ECO:0000256" key="6">
    <source>
        <dbReference type="ARBA" id="ARBA00022989"/>
    </source>
</evidence>
<evidence type="ECO:0000256" key="5">
    <source>
        <dbReference type="ARBA" id="ARBA00022840"/>
    </source>
</evidence>
<accession>A0A8S2UU17</accession>
<dbReference type="SUPFAM" id="SSF52540">
    <property type="entry name" value="P-loop containing nucleoside triphosphate hydrolases"/>
    <property type="match status" value="1"/>
</dbReference>
<dbReference type="InterPro" id="IPR050173">
    <property type="entry name" value="ABC_transporter_C-like"/>
</dbReference>
<reference evidence="10" key="1">
    <citation type="submission" date="2021-02" db="EMBL/GenBank/DDBJ databases">
        <authorList>
            <person name="Nowell W R."/>
        </authorList>
    </citation>
    <scope>NUCLEOTIDE SEQUENCE</scope>
</reference>
<feature type="domain" description="ABC transporter" evidence="8">
    <location>
        <begin position="85"/>
        <end position="181"/>
    </location>
</feature>
<sequence length="185" mass="21033">IDASEIALAVSYALNLLGLFQWMIRQSVEVETQMTAVERVLEYCHLDQEPPSHTNFRPNANWPACGEIDFKDVSFRYSSDSPPVLKNLTLKIYSGEKIGIVGRTGAGKSSFIQTLFRMAESTGQIYIDSVDIFQIGLYDLRRQISIIPQDPVLFTGTMRYNLDPFGDYSDMEIWNALEEYDTLQV</sequence>
<gene>
    <name evidence="9" type="ORF">OVA965_LOCUS40202</name>
    <name evidence="10" type="ORF">TMI583_LOCUS41604</name>
</gene>
<evidence type="ECO:0000313" key="9">
    <source>
        <dbReference type="EMBL" id="CAF1568200.1"/>
    </source>
</evidence>
<evidence type="ECO:0000313" key="10">
    <source>
        <dbReference type="EMBL" id="CAF4361765.1"/>
    </source>
</evidence>
<evidence type="ECO:0000256" key="4">
    <source>
        <dbReference type="ARBA" id="ARBA00022741"/>
    </source>
</evidence>
<dbReference type="Gene3D" id="3.40.50.300">
    <property type="entry name" value="P-loop containing nucleotide triphosphate hydrolases"/>
    <property type="match status" value="1"/>
</dbReference>
<dbReference type="SUPFAM" id="SSF90123">
    <property type="entry name" value="ABC transporter transmembrane region"/>
    <property type="match status" value="1"/>
</dbReference>
<comment type="caution">
    <text evidence="10">The sequence shown here is derived from an EMBL/GenBank/DDBJ whole genome shotgun (WGS) entry which is preliminary data.</text>
</comment>
<dbReference type="AlphaFoldDB" id="A0A8S2UU17"/>
<comment type="subcellular location">
    <subcellularLocation>
        <location evidence="1">Membrane</location>
        <topology evidence="1">Multi-pass membrane protein</topology>
    </subcellularLocation>
</comment>
<proteinExistence type="inferred from homology"/>
<dbReference type="Proteomes" id="UP000677228">
    <property type="component" value="Unassembled WGS sequence"/>
</dbReference>
<dbReference type="Gene3D" id="1.20.1560.10">
    <property type="entry name" value="ABC transporter type 1, transmembrane domain"/>
    <property type="match status" value="1"/>
</dbReference>
<dbReference type="PANTHER" id="PTHR24223">
    <property type="entry name" value="ATP-BINDING CASSETTE SUB-FAMILY C"/>
    <property type="match status" value="1"/>
</dbReference>
<dbReference type="Pfam" id="PF00005">
    <property type="entry name" value="ABC_tran"/>
    <property type="match status" value="1"/>
</dbReference>
<evidence type="ECO:0000313" key="11">
    <source>
        <dbReference type="Proteomes" id="UP000682733"/>
    </source>
</evidence>
<comment type="similarity">
    <text evidence="2">Belongs to the ABC transporter superfamily. ABCC family. Conjugate transporter (TC 3.A.1.208) subfamily.</text>
</comment>
<keyword evidence="5" id="KW-0067">ATP-binding</keyword>
<evidence type="ECO:0000256" key="1">
    <source>
        <dbReference type="ARBA" id="ARBA00004141"/>
    </source>
</evidence>
<dbReference type="EMBL" id="CAJNOK010043195">
    <property type="protein sequence ID" value="CAF1568200.1"/>
    <property type="molecule type" value="Genomic_DNA"/>
</dbReference>
<dbReference type="Proteomes" id="UP000682733">
    <property type="component" value="Unassembled WGS sequence"/>
</dbReference>
<keyword evidence="7" id="KW-0472">Membrane</keyword>
<evidence type="ECO:0000256" key="2">
    <source>
        <dbReference type="ARBA" id="ARBA00009726"/>
    </source>
</evidence>
<dbReference type="PANTHER" id="PTHR24223:SF456">
    <property type="entry name" value="MULTIDRUG RESISTANCE-ASSOCIATED PROTEIN LETHAL(2)03659"/>
    <property type="match status" value="1"/>
</dbReference>
<dbReference type="GO" id="GO:0016887">
    <property type="term" value="F:ATP hydrolysis activity"/>
    <property type="evidence" value="ECO:0007669"/>
    <property type="project" value="InterPro"/>
</dbReference>
<protein>
    <recommendedName>
        <fullName evidence="8">ABC transporter domain-containing protein</fullName>
    </recommendedName>
</protein>
<name>A0A8S2UU17_9BILA</name>
<keyword evidence="6" id="KW-1133">Transmembrane helix</keyword>